<dbReference type="InParanoid" id="C4JH32"/>
<keyword evidence="2" id="KW-0472">Membrane</keyword>
<dbReference type="Proteomes" id="UP000002058">
    <property type="component" value="Unassembled WGS sequence"/>
</dbReference>
<feature type="transmembrane region" description="Helical" evidence="2">
    <location>
        <begin position="121"/>
        <end position="141"/>
    </location>
</feature>
<evidence type="ECO:0000256" key="2">
    <source>
        <dbReference type="SAM" id="Phobius"/>
    </source>
</evidence>
<evidence type="ECO:0000313" key="3">
    <source>
        <dbReference type="EMBL" id="EEP76434.1"/>
    </source>
</evidence>
<dbReference type="RefSeq" id="XP_002541767.1">
    <property type="nucleotide sequence ID" value="XM_002541721.1"/>
</dbReference>
<evidence type="ECO:0000256" key="1">
    <source>
        <dbReference type="SAM" id="MobiDB-lite"/>
    </source>
</evidence>
<dbReference type="AlphaFoldDB" id="C4JH32"/>
<evidence type="ECO:0000313" key="4">
    <source>
        <dbReference type="Proteomes" id="UP000002058"/>
    </source>
</evidence>
<feature type="transmembrane region" description="Helical" evidence="2">
    <location>
        <begin position="191"/>
        <end position="209"/>
    </location>
</feature>
<feature type="transmembrane region" description="Helical" evidence="2">
    <location>
        <begin position="153"/>
        <end position="171"/>
    </location>
</feature>
<dbReference type="HOGENOM" id="CLU_038717_0_0_1"/>
<evidence type="ECO:0008006" key="5">
    <source>
        <dbReference type="Google" id="ProtNLM"/>
    </source>
</evidence>
<reference evidence="4" key="1">
    <citation type="journal article" date="2009" name="Genome Res.">
        <title>Comparative genomic analyses of the human fungal pathogens Coccidioides and their relatives.</title>
        <authorList>
            <person name="Sharpton T.J."/>
            <person name="Stajich J.E."/>
            <person name="Rounsley S.D."/>
            <person name="Gardner M.J."/>
            <person name="Wortman J.R."/>
            <person name="Jordar V.S."/>
            <person name="Maiti R."/>
            <person name="Kodira C.D."/>
            <person name="Neafsey D.E."/>
            <person name="Zeng Q."/>
            <person name="Hung C.-Y."/>
            <person name="McMahan C."/>
            <person name="Muszewska A."/>
            <person name="Grynberg M."/>
            <person name="Mandel M.A."/>
            <person name="Kellner E.M."/>
            <person name="Barker B.M."/>
            <person name="Galgiani J.N."/>
            <person name="Orbach M.J."/>
            <person name="Kirkland T.N."/>
            <person name="Cole G.T."/>
            <person name="Henn M.R."/>
            <person name="Birren B.W."/>
            <person name="Taylor J.W."/>
        </authorList>
    </citation>
    <scope>NUCLEOTIDE SEQUENCE [LARGE SCALE GENOMIC DNA]</scope>
    <source>
        <strain evidence="4">UAMH 1704</strain>
    </source>
</reference>
<organism evidence="3 4">
    <name type="scientific">Uncinocarpus reesii (strain UAMH 1704)</name>
    <dbReference type="NCBI Taxonomy" id="336963"/>
    <lineage>
        <taxon>Eukaryota</taxon>
        <taxon>Fungi</taxon>
        <taxon>Dikarya</taxon>
        <taxon>Ascomycota</taxon>
        <taxon>Pezizomycotina</taxon>
        <taxon>Eurotiomycetes</taxon>
        <taxon>Eurotiomycetidae</taxon>
        <taxon>Onygenales</taxon>
        <taxon>Onygenaceae</taxon>
        <taxon>Uncinocarpus</taxon>
    </lineage>
</organism>
<feature type="transmembrane region" description="Helical" evidence="2">
    <location>
        <begin position="335"/>
        <end position="354"/>
    </location>
</feature>
<protein>
    <recommendedName>
        <fullName evidence="5">AtmA protein</fullName>
    </recommendedName>
</protein>
<dbReference type="GeneID" id="8444643"/>
<keyword evidence="4" id="KW-1185">Reference proteome</keyword>
<sequence>MPSVGTPGIKGHSLQKSKLPMKSNPQAVDCRGVVTFVEICKMVSQLKYFIPLCSVWGAISVFYFSYQNGHIPAVQDMAVSKLLPGGELLNTNWTGVTVIDEILTAFVPFFYPIVNGTSPNLSLYAAKFAGAVAAIYILVCLESVRAGNQGRLIAYFAVSAPLYVTLHLFTSPTASKPTKENINMPVIQVKTLLWSTLAGYVVPSVLVAFPEMAQGLLPSKQHGIALWQAWPIYVAIFQYGISKSAEICCPSGSGNVAQNRSSLRYLYAFAFACAAIPHIASWAISLSALAFPTLFSPELASTLTPRNVFENISPWSSQKPETLGMGTLWLLQWDYMTAAAPTLLWAILLYNAAHSACGIRVSSVKLGFKTIALCAVAGIAGAAVELMWERDELLFGSSDAQKGQRGKE</sequence>
<name>C4JH32_UNCRE</name>
<dbReference type="EMBL" id="CH476615">
    <property type="protein sequence ID" value="EEP76434.1"/>
    <property type="molecule type" value="Genomic_DNA"/>
</dbReference>
<dbReference type="OMA" id="VFLRWDY"/>
<feature type="transmembrane region" description="Helical" evidence="2">
    <location>
        <begin position="48"/>
        <end position="66"/>
    </location>
</feature>
<dbReference type="KEGG" id="ure:UREG_01283"/>
<dbReference type="OrthoDB" id="72269at2759"/>
<gene>
    <name evidence="3" type="ORF">UREG_01283</name>
</gene>
<proteinExistence type="predicted"/>
<feature type="transmembrane region" description="Helical" evidence="2">
    <location>
        <begin position="265"/>
        <end position="291"/>
    </location>
</feature>
<accession>C4JH32</accession>
<feature type="region of interest" description="Disordered" evidence="1">
    <location>
        <begin position="1"/>
        <end position="24"/>
    </location>
</feature>
<dbReference type="eggNOG" id="ENOG502S2W2">
    <property type="taxonomic scope" value="Eukaryota"/>
</dbReference>
<feature type="transmembrane region" description="Helical" evidence="2">
    <location>
        <begin position="366"/>
        <end position="388"/>
    </location>
</feature>
<dbReference type="VEuPathDB" id="FungiDB:UREG_01283"/>
<keyword evidence="2" id="KW-1133">Transmembrane helix</keyword>
<keyword evidence="2" id="KW-0812">Transmembrane</keyword>